<dbReference type="EMBL" id="VSRR010028082">
    <property type="protein sequence ID" value="MPC68595.1"/>
    <property type="molecule type" value="Genomic_DNA"/>
</dbReference>
<comment type="caution">
    <text evidence="2">The sequence shown here is derived from an EMBL/GenBank/DDBJ whole genome shotgun (WGS) entry which is preliminary data.</text>
</comment>
<gene>
    <name evidence="2" type="ORF">E2C01_062797</name>
</gene>
<keyword evidence="3" id="KW-1185">Reference proteome</keyword>
<evidence type="ECO:0000313" key="3">
    <source>
        <dbReference type="Proteomes" id="UP000324222"/>
    </source>
</evidence>
<evidence type="ECO:0000256" key="1">
    <source>
        <dbReference type="SAM" id="MobiDB-lite"/>
    </source>
</evidence>
<feature type="region of interest" description="Disordered" evidence="1">
    <location>
        <begin position="29"/>
        <end position="69"/>
    </location>
</feature>
<dbReference type="Proteomes" id="UP000324222">
    <property type="component" value="Unassembled WGS sequence"/>
</dbReference>
<protein>
    <submittedName>
        <fullName evidence="2">Uncharacterized protein</fullName>
    </submittedName>
</protein>
<accession>A0A5B7HGE3</accession>
<reference evidence="2 3" key="1">
    <citation type="submission" date="2019-05" db="EMBL/GenBank/DDBJ databases">
        <title>Another draft genome of Portunus trituberculatus and its Hox gene families provides insights of decapod evolution.</title>
        <authorList>
            <person name="Jeong J.-H."/>
            <person name="Song I."/>
            <person name="Kim S."/>
            <person name="Choi T."/>
            <person name="Kim D."/>
            <person name="Ryu S."/>
            <person name="Kim W."/>
        </authorList>
    </citation>
    <scope>NUCLEOTIDE SEQUENCE [LARGE SCALE GENOMIC DNA]</scope>
    <source>
        <tissue evidence="2">Muscle</tissue>
    </source>
</reference>
<name>A0A5B7HGE3_PORTR</name>
<feature type="compositionally biased region" description="Low complexity" evidence="1">
    <location>
        <begin position="29"/>
        <end position="42"/>
    </location>
</feature>
<organism evidence="2 3">
    <name type="scientific">Portunus trituberculatus</name>
    <name type="common">Swimming crab</name>
    <name type="synonym">Neptunus trituberculatus</name>
    <dbReference type="NCBI Taxonomy" id="210409"/>
    <lineage>
        <taxon>Eukaryota</taxon>
        <taxon>Metazoa</taxon>
        <taxon>Ecdysozoa</taxon>
        <taxon>Arthropoda</taxon>
        <taxon>Crustacea</taxon>
        <taxon>Multicrustacea</taxon>
        <taxon>Malacostraca</taxon>
        <taxon>Eumalacostraca</taxon>
        <taxon>Eucarida</taxon>
        <taxon>Decapoda</taxon>
        <taxon>Pleocyemata</taxon>
        <taxon>Brachyura</taxon>
        <taxon>Eubrachyura</taxon>
        <taxon>Portunoidea</taxon>
        <taxon>Portunidae</taxon>
        <taxon>Portuninae</taxon>
        <taxon>Portunus</taxon>
    </lineage>
</organism>
<evidence type="ECO:0000313" key="2">
    <source>
        <dbReference type="EMBL" id="MPC68595.1"/>
    </source>
</evidence>
<sequence>MARRGYGRPSKANSQGILQPMSSRISQATAAAQLSTAQPQPSLTVWPGSGCGASVRQSPAGTTRHQQGT</sequence>
<proteinExistence type="predicted"/>
<feature type="compositionally biased region" description="Polar residues" evidence="1">
    <location>
        <begin position="55"/>
        <end position="69"/>
    </location>
</feature>
<dbReference type="AlphaFoldDB" id="A0A5B7HGE3"/>